<sequence length="164" mass="18740">TQNMLDFTIEYGKSEPKGAARTRILSALREYLITEGQAASMLMTMGEESEKVSILVAGVLVERLLESESMAIDTIETQFVAGDITLDAAQRFLADKGYSDKRITHLLDRFQYNRMRRKRRPTKADLKGFYQDKLITIEEYKSKLMKMGYSLEDATYYVLQAGVK</sequence>
<accession>X1HZN2</accession>
<proteinExistence type="predicted"/>
<gene>
    <name evidence="1" type="ORF">S03H2_47894</name>
</gene>
<organism evidence="1">
    <name type="scientific">marine sediment metagenome</name>
    <dbReference type="NCBI Taxonomy" id="412755"/>
    <lineage>
        <taxon>unclassified sequences</taxon>
        <taxon>metagenomes</taxon>
        <taxon>ecological metagenomes</taxon>
    </lineage>
</organism>
<name>X1HZN2_9ZZZZ</name>
<evidence type="ECO:0000313" key="1">
    <source>
        <dbReference type="EMBL" id="GAH74912.1"/>
    </source>
</evidence>
<reference evidence="1" key="1">
    <citation type="journal article" date="2014" name="Front. Microbiol.">
        <title>High frequency of phylogenetically diverse reductive dehalogenase-homologous genes in deep subseafloor sedimentary metagenomes.</title>
        <authorList>
            <person name="Kawai M."/>
            <person name="Futagami T."/>
            <person name="Toyoda A."/>
            <person name="Takaki Y."/>
            <person name="Nishi S."/>
            <person name="Hori S."/>
            <person name="Arai W."/>
            <person name="Tsubouchi T."/>
            <person name="Morono Y."/>
            <person name="Uchiyama I."/>
            <person name="Ito T."/>
            <person name="Fujiyama A."/>
            <person name="Inagaki F."/>
            <person name="Takami H."/>
        </authorList>
    </citation>
    <scope>NUCLEOTIDE SEQUENCE</scope>
    <source>
        <strain evidence="1">Expedition CK06-06</strain>
    </source>
</reference>
<comment type="caution">
    <text evidence="1">The sequence shown here is derived from an EMBL/GenBank/DDBJ whole genome shotgun (WGS) entry which is preliminary data.</text>
</comment>
<dbReference type="AlphaFoldDB" id="X1HZN2"/>
<feature type="non-terminal residue" evidence="1">
    <location>
        <position position="1"/>
    </location>
</feature>
<protein>
    <submittedName>
        <fullName evidence="1">Uncharacterized protein</fullName>
    </submittedName>
</protein>
<dbReference type="EMBL" id="BARU01030153">
    <property type="protein sequence ID" value="GAH74912.1"/>
    <property type="molecule type" value="Genomic_DNA"/>
</dbReference>